<dbReference type="PANTHER" id="PTHR36115:SF9">
    <property type="entry name" value="LMO1584 PROTEIN"/>
    <property type="match status" value="1"/>
</dbReference>
<evidence type="ECO:0000256" key="1">
    <source>
        <dbReference type="ARBA" id="ARBA00004651"/>
    </source>
</evidence>
<dbReference type="Pfam" id="PF06271">
    <property type="entry name" value="RDD"/>
    <property type="match status" value="1"/>
</dbReference>
<comment type="caution">
    <text evidence="8">The sequence shown here is derived from an EMBL/GenBank/DDBJ whole genome shotgun (WGS) entry which is preliminary data.</text>
</comment>
<keyword evidence="5 6" id="KW-0472">Membrane</keyword>
<dbReference type="Proteomes" id="UP001275440">
    <property type="component" value="Unassembled WGS sequence"/>
</dbReference>
<evidence type="ECO:0000313" key="8">
    <source>
        <dbReference type="EMBL" id="MDV2474420.1"/>
    </source>
</evidence>
<dbReference type="EMBL" id="WBMO01000001">
    <property type="protein sequence ID" value="MDV2474420.1"/>
    <property type="molecule type" value="Genomic_DNA"/>
</dbReference>
<gene>
    <name evidence="8" type="ORF">F8M49_01510</name>
</gene>
<evidence type="ECO:0000313" key="9">
    <source>
        <dbReference type="Proteomes" id="UP001275440"/>
    </source>
</evidence>
<evidence type="ECO:0000256" key="5">
    <source>
        <dbReference type="ARBA" id="ARBA00023136"/>
    </source>
</evidence>
<name>A0ABU3WKC2_9NOCA</name>
<accession>A0ABU3WKC2</accession>
<dbReference type="InterPro" id="IPR010432">
    <property type="entry name" value="RDD"/>
</dbReference>
<comment type="subcellular location">
    <subcellularLocation>
        <location evidence="1">Cell membrane</location>
        <topology evidence="1">Multi-pass membrane protein</topology>
    </subcellularLocation>
</comment>
<sequence>MSEHRPAGIVTRGLAALLDLGIVLAGMGGLYLSWALMRLLFSPQQFAFPDVKVIMSVTTCSALSVLYLAACWATTGRTVGAVVMGLRVVGRDDRLVGWVRAVVRAGFCVVFPVGLIVVAVDRRRRSLQDIVLRTVVVYDWQPDPHLAEPHPGR</sequence>
<evidence type="ECO:0000256" key="2">
    <source>
        <dbReference type="ARBA" id="ARBA00022475"/>
    </source>
</evidence>
<evidence type="ECO:0000259" key="7">
    <source>
        <dbReference type="Pfam" id="PF06271"/>
    </source>
</evidence>
<keyword evidence="9" id="KW-1185">Reference proteome</keyword>
<feature type="transmembrane region" description="Helical" evidence="6">
    <location>
        <begin position="53"/>
        <end position="75"/>
    </location>
</feature>
<proteinExistence type="predicted"/>
<feature type="transmembrane region" description="Helical" evidence="6">
    <location>
        <begin position="20"/>
        <end position="41"/>
    </location>
</feature>
<keyword evidence="4 6" id="KW-1133">Transmembrane helix</keyword>
<protein>
    <submittedName>
        <fullName evidence="8">RDD family protein</fullName>
    </submittedName>
</protein>
<organism evidence="8 9">
    <name type="scientific">Rhodococcus zopfii</name>
    <dbReference type="NCBI Taxonomy" id="43772"/>
    <lineage>
        <taxon>Bacteria</taxon>
        <taxon>Bacillati</taxon>
        <taxon>Actinomycetota</taxon>
        <taxon>Actinomycetes</taxon>
        <taxon>Mycobacteriales</taxon>
        <taxon>Nocardiaceae</taxon>
        <taxon>Rhodococcus</taxon>
    </lineage>
</organism>
<reference evidence="8 9" key="1">
    <citation type="submission" date="2019-10" db="EMBL/GenBank/DDBJ databases">
        <title>Draft Genome Assembly of Rhodococcus zopfii DSM44189.</title>
        <authorList>
            <person name="Sutton J.M."/>
            <person name="Akob D.M."/>
            <person name="Bushman T.J."/>
        </authorList>
    </citation>
    <scope>NUCLEOTIDE SEQUENCE [LARGE SCALE GENOMIC DNA]</scope>
    <source>
        <strain evidence="8 9">DSM 44189</strain>
    </source>
</reference>
<evidence type="ECO:0000256" key="3">
    <source>
        <dbReference type="ARBA" id="ARBA00022692"/>
    </source>
</evidence>
<dbReference type="PANTHER" id="PTHR36115">
    <property type="entry name" value="PROLINE-RICH ANTIGEN HOMOLOG-RELATED"/>
    <property type="match status" value="1"/>
</dbReference>
<evidence type="ECO:0000256" key="4">
    <source>
        <dbReference type="ARBA" id="ARBA00022989"/>
    </source>
</evidence>
<feature type="domain" description="RDD" evidence="7">
    <location>
        <begin position="7"/>
        <end position="131"/>
    </location>
</feature>
<evidence type="ECO:0000256" key="6">
    <source>
        <dbReference type="SAM" id="Phobius"/>
    </source>
</evidence>
<keyword evidence="2" id="KW-1003">Cell membrane</keyword>
<feature type="transmembrane region" description="Helical" evidence="6">
    <location>
        <begin position="95"/>
        <end position="120"/>
    </location>
</feature>
<dbReference type="InterPro" id="IPR051791">
    <property type="entry name" value="Pra-immunoreactive"/>
</dbReference>
<keyword evidence="3 6" id="KW-0812">Transmembrane</keyword>